<dbReference type="GO" id="GO:0005886">
    <property type="term" value="C:plasma membrane"/>
    <property type="evidence" value="ECO:0007669"/>
    <property type="project" value="TreeGrafter"/>
</dbReference>
<keyword evidence="1" id="KW-0812">Transmembrane</keyword>
<feature type="transmembrane region" description="Helical" evidence="1">
    <location>
        <begin position="43"/>
        <end position="65"/>
    </location>
</feature>
<dbReference type="Pfam" id="PF02698">
    <property type="entry name" value="DUF218"/>
    <property type="match status" value="1"/>
</dbReference>
<protein>
    <recommendedName>
        <fullName evidence="2">DUF218 domain-containing protein</fullName>
    </recommendedName>
</protein>
<gene>
    <name evidence="3" type="ORF">AMST5_02314</name>
</gene>
<feature type="domain" description="DUF218" evidence="2">
    <location>
        <begin position="80"/>
        <end position="247"/>
    </location>
</feature>
<dbReference type="AlphaFoldDB" id="A0AA48M497"/>
<name>A0AA48M497_9ZZZZ</name>
<keyword evidence="1" id="KW-1133">Transmembrane helix</keyword>
<dbReference type="InterPro" id="IPR014729">
    <property type="entry name" value="Rossmann-like_a/b/a_fold"/>
</dbReference>
<evidence type="ECO:0000259" key="2">
    <source>
        <dbReference type="Pfam" id="PF02698"/>
    </source>
</evidence>
<proteinExistence type="predicted"/>
<dbReference type="Gene3D" id="3.40.50.620">
    <property type="entry name" value="HUPs"/>
    <property type="match status" value="1"/>
</dbReference>
<dbReference type="CDD" id="cd06259">
    <property type="entry name" value="YdcF-like"/>
    <property type="match status" value="1"/>
</dbReference>
<dbReference type="InterPro" id="IPR051599">
    <property type="entry name" value="Cell_Envelope_Assoc"/>
</dbReference>
<dbReference type="InterPro" id="IPR003848">
    <property type="entry name" value="DUF218"/>
</dbReference>
<sequence length="264" mass="29083">MFFILSKIFEFFAAPTNFALFVGALGVGLTLTRYRTAGCRLAGGVIVFLLLLGFSPVSMLLALPLETRFAPLAANGPPPDGIIVLGGMLDERSSSLHDQPVLNDAAERLTEAVRLRRLYPDARLVFTGGSAALRGSPHTEAEYVRRFWTELGVDQNGVFYEDRSRNTYENAVFTRDLVKPGPNERWLLVTSATHMPRSVGLFRKASFNVIADPVDYRTTGKASDWSLNPRAADSFVLAEVAMHEWIGLVAYWLTGKTEALFPGP</sequence>
<accession>A0AA48M497</accession>
<organism evidence="3">
    <name type="scientific">freshwater sediment metagenome</name>
    <dbReference type="NCBI Taxonomy" id="556182"/>
    <lineage>
        <taxon>unclassified sequences</taxon>
        <taxon>metagenomes</taxon>
        <taxon>ecological metagenomes</taxon>
    </lineage>
</organism>
<dbReference type="PANTHER" id="PTHR30336">
    <property type="entry name" value="INNER MEMBRANE PROTEIN, PROBABLE PERMEASE"/>
    <property type="match status" value="1"/>
</dbReference>
<feature type="transmembrane region" description="Helical" evidence="1">
    <location>
        <begin position="12"/>
        <end position="31"/>
    </location>
</feature>
<dbReference type="PANTHER" id="PTHR30336:SF4">
    <property type="entry name" value="ENVELOPE BIOGENESIS FACTOR ELYC"/>
    <property type="match status" value="1"/>
</dbReference>
<evidence type="ECO:0000256" key="1">
    <source>
        <dbReference type="SAM" id="Phobius"/>
    </source>
</evidence>
<keyword evidence="1" id="KW-0472">Membrane</keyword>
<evidence type="ECO:0000313" key="3">
    <source>
        <dbReference type="EMBL" id="CAJ0871341.1"/>
    </source>
</evidence>
<dbReference type="GO" id="GO:0000270">
    <property type="term" value="P:peptidoglycan metabolic process"/>
    <property type="evidence" value="ECO:0007669"/>
    <property type="project" value="TreeGrafter"/>
</dbReference>
<dbReference type="GO" id="GO:0043164">
    <property type="term" value="P:Gram-negative-bacterium-type cell wall biogenesis"/>
    <property type="evidence" value="ECO:0007669"/>
    <property type="project" value="TreeGrafter"/>
</dbReference>
<dbReference type="EMBL" id="OY288114">
    <property type="protein sequence ID" value="CAJ0871341.1"/>
    <property type="molecule type" value="Genomic_DNA"/>
</dbReference>
<reference evidence="3" key="1">
    <citation type="submission" date="2023-07" db="EMBL/GenBank/DDBJ databases">
        <authorList>
            <person name="Pelsma A.J. K."/>
        </authorList>
    </citation>
    <scope>NUCLEOTIDE SEQUENCE</scope>
</reference>